<accession>A0ACB7URS7</accession>
<name>A0ACB7URS7_DIOAL</name>
<gene>
    <name evidence="1" type="ORF">IHE45_14G048600</name>
</gene>
<organism evidence="1 2">
    <name type="scientific">Dioscorea alata</name>
    <name type="common">Purple yam</name>
    <dbReference type="NCBI Taxonomy" id="55571"/>
    <lineage>
        <taxon>Eukaryota</taxon>
        <taxon>Viridiplantae</taxon>
        <taxon>Streptophyta</taxon>
        <taxon>Embryophyta</taxon>
        <taxon>Tracheophyta</taxon>
        <taxon>Spermatophyta</taxon>
        <taxon>Magnoliopsida</taxon>
        <taxon>Liliopsida</taxon>
        <taxon>Dioscoreales</taxon>
        <taxon>Dioscoreaceae</taxon>
        <taxon>Dioscorea</taxon>
    </lineage>
</organism>
<dbReference type="EMBL" id="CM037024">
    <property type="protein sequence ID" value="KAH7663362.1"/>
    <property type="molecule type" value="Genomic_DNA"/>
</dbReference>
<keyword evidence="2" id="KW-1185">Reference proteome</keyword>
<protein>
    <submittedName>
        <fullName evidence="1">Uncharacterized protein</fullName>
    </submittedName>
</protein>
<evidence type="ECO:0000313" key="2">
    <source>
        <dbReference type="Proteomes" id="UP000827976"/>
    </source>
</evidence>
<reference evidence="2" key="1">
    <citation type="journal article" date="2022" name="Nat. Commun.">
        <title>Chromosome evolution and the genetic basis of agronomically important traits in greater yam.</title>
        <authorList>
            <person name="Bredeson J.V."/>
            <person name="Lyons J.B."/>
            <person name="Oniyinde I.O."/>
            <person name="Okereke N.R."/>
            <person name="Kolade O."/>
            <person name="Nnabue I."/>
            <person name="Nwadili C.O."/>
            <person name="Hribova E."/>
            <person name="Parker M."/>
            <person name="Nwogha J."/>
            <person name="Shu S."/>
            <person name="Carlson J."/>
            <person name="Kariba R."/>
            <person name="Muthemba S."/>
            <person name="Knop K."/>
            <person name="Barton G.J."/>
            <person name="Sherwood A.V."/>
            <person name="Lopez-Montes A."/>
            <person name="Asiedu R."/>
            <person name="Jamnadass R."/>
            <person name="Muchugi A."/>
            <person name="Goodstein D."/>
            <person name="Egesi C.N."/>
            <person name="Featherston J."/>
            <person name="Asfaw A."/>
            <person name="Simpson G.G."/>
            <person name="Dolezel J."/>
            <person name="Hendre P.S."/>
            <person name="Van Deynze A."/>
            <person name="Kumar P.L."/>
            <person name="Obidiegwu J.E."/>
            <person name="Bhattacharjee R."/>
            <person name="Rokhsar D.S."/>
        </authorList>
    </citation>
    <scope>NUCLEOTIDE SEQUENCE [LARGE SCALE GENOMIC DNA]</scope>
    <source>
        <strain evidence="2">cv. TDa95/00328</strain>
    </source>
</reference>
<evidence type="ECO:0000313" key="1">
    <source>
        <dbReference type="EMBL" id="KAH7663362.1"/>
    </source>
</evidence>
<sequence>MTTSTRDSHEINIEPDQHNRREKSNGESMRASYSIGKRERIMTKNEEELLIEEAKKKLDRFGKQIVKRSIFRFPVWAKSITPRIQRIGPFQHDDQENSYGKNVAVLDFLSRINKPLEHVMREMREVVEELQAHYAFLEDKWRNDMKFVETMIFDGCFILMFLRGHSERSLVYDPHYGTHKASHRPIPQFRDMVFLDNQLPLLAVKVLFQILARSMNVRPPTDGDINNQVFMLLGMDDMVDKTQTLGLHILDLYRKGIIGPLTTNNDDDDDDGDDESGGLPIHDVSDVLASSSPQSFRDVFGPSPPDSLQPSPTERGKILSAMKLHESGVIFKKSPTNKITDISFDKDKGILMLPPFFIDEATESTFLSLMLFELLYLARQGNLQFKLRKVTKNLQRLFPEQIQMELPEQLQREIDEQINRELLPKLMTTTNFEEVILGKIPEERLKLLLPRLQIHLRQLEGFDEHVKSYIFFMKELIESGSDVRLLKSKEIIFLDVENELAAVQLLNRLTKDLLHAPTANIKELRREVNIYSQRKVNRLVKRRVNRWLGILMNIYFDNPWSTIAAIGGVMILVLTCLQTYYSFLSYQHPKSG</sequence>
<comment type="caution">
    <text evidence="1">The sequence shown here is derived from an EMBL/GenBank/DDBJ whole genome shotgun (WGS) entry which is preliminary data.</text>
</comment>
<dbReference type="Proteomes" id="UP000827976">
    <property type="component" value="Chromosome 14"/>
</dbReference>
<proteinExistence type="predicted"/>